<dbReference type="GO" id="GO:0000723">
    <property type="term" value="P:telomere maintenance"/>
    <property type="evidence" value="ECO:0007669"/>
    <property type="project" value="InterPro"/>
</dbReference>
<comment type="catalytic activity">
    <reaction evidence="1">
        <text>ATP + H2O = ADP + phosphate + H(+)</text>
        <dbReference type="Rhea" id="RHEA:13065"/>
        <dbReference type="ChEBI" id="CHEBI:15377"/>
        <dbReference type="ChEBI" id="CHEBI:15378"/>
        <dbReference type="ChEBI" id="CHEBI:30616"/>
        <dbReference type="ChEBI" id="CHEBI:43474"/>
        <dbReference type="ChEBI" id="CHEBI:456216"/>
        <dbReference type="EC" id="5.6.2.3"/>
    </reaction>
</comment>
<dbReference type="EC" id="5.6.2.3" evidence="1"/>
<comment type="caution">
    <text evidence="3">The sequence shown here is derived from an EMBL/GenBank/DDBJ whole genome shotgun (WGS) entry which is preliminary data.</text>
</comment>
<comment type="cofactor">
    <cofactor evidence="1">
        <name>Mg(2+)</name>
        <dbReference type="ChEBI" id="CHEBI:18420"/>
    </cofactor>
</comment>
<keyword evidence="1" id="KW-0547">Nucleotide-binding</keyword>
<dbReference type="Pfam" id="PF05970">
    <property type="entry name" value="PIF1"/>
    <property type="match status" value="1"/>
</dbReference>
<name>A0A443RY39_9ACAR</name>
<dbReference type="GO" id="GO:0005524">
    <property type="term" value="F:ATP binding"/>
    <property type="evidence" value="ECO:0007669"/>
    <property type="project" value="UniProtKB-KW"/>
</dbReference>
<dbReference type="GO" id="GO:0006310">
    <property type="term" value="P:DNA recombination"/>
    <property type="evidence" value="ECO:0007669"/>
    <property type="project" value="UniProtKB-KW"/>
</dbReference>
<feature type="non-terminal residue" evidence="3">
    <location>
        <position position="219"/>
    </location>
</feature>
<keyword evidence="1" id="KW-0234">DNA repair</keyword>
<proteinExistence type="inferred from homology"/>
<dbReference type="SUPFAM" id="SSF52540">
    <property type="entry name" value="P-loop containing nucleoside triphosphate hydrolases"/>
    <property type="match status" value="1"/>
</dbReference>
<dbReference type="GO" id="GO:0016887">
    <property type="term" value="F:ATP hydrolysis activity"/>
    <property type="evidence" value="ECO:0007669"/>
    <property type="project" value="RHEA"/>
</dbReference>
<dbReference type="VEuPathDB" id="VectorBase:LDEU011972"/>
<dbReference type="Proteomes" id="UP000288716">
    <property type="component" value="Unassembled WGS sequence"/>
</dbReference>
<reference evidence="3 4" key="1">
    <citation type="journal article" date="2018" name="Gigascience">
        <title>Genomes of trombidid mites reveal novel predicted allergens and laterally-transferred genes associated with secondary metabolism.</title>
        <authorList>
            <person name="Dong X."/>
            <person name="Chaisiri K."/>
            <person name="Xia D."/>
            <person name="Armstrong S.D."/>
            <person name="Fang Y."/>
            <person name="Donnelly M.J."/>
            <person name="Kadowaki T."/>
            <person name="McGarry J.W."/>
            <person name="Darby A.C."/>
            <person name="Makepeace B.L."/>
        </authorList>
    </citation>
    <scope>NUCLEOTIDE SEQUENCE [LARGE SCALE GENOMIC DNA]</scope>
    <source>
        <strain evidence="3">UoL-UT</strain>
    </source>
</reference>
<evidence type="ECO:0000313" key="3">
    <source>
        <dbReference type="EMBL" id="RWS20068.1"/>
    </source>
</evidence>
<sequence>MMLISEQVLFLDYIKRLSQQQQQTLILENEKLLQSTNQLSTLNQSKVTSTQNLISTNNKISSNTLLSKLTKLLKHPSSSTNESLRFDLNPNQSFIFVTGEAGTGKSHLLMNVVNQLEDEEQHSTLVVAYTGYAALNVRGSTIHSGLKIQIGSMGSAEDDEEMKANALHTLEELAAKLANLKWLIIDEISLVSEHFFSIIDYRLRQIKSCPDKPFGNVNV</sequence>
<dbReference type="STRING" id="299467.A0A443RY39"/>
<organism evidence="3 4">
    <name type="scientific">Leptotrombidium deliense</name>
    <dbReference type="NCBI Taxonomy" id="299467"/>
    <lineage>
        <taxon>Eukaryota</taxon>
        <taxon>Metazoa</taxon>
        <taxon>Ecdysozoa</taxon>
        <taxon>Arthropoda</taxon>
        <taxon>Chelicerata</taxon>
        <taxon>Arachnida</taxon>
        <taxon>Acari</taxon>
        <taxon>Acariformes</taxon>
        <taxon>Trombidiformes</taxon>
        <taxon>Prostigmata</taxon>
        <taxon>Anystina</taxon>
        <taxon>Parasitengona</taxon>
        <taxon>Trombiculoidea</taxon>
        <taxon>Trombiculidae</taxon>
        <taxon>Leptotrombidium</taxon>
    </lineage>
</organism>
<dbReference type="InterPro" id="IPR027417">
    <property type="entry name" value="P-loop_NTPase"/>
</dbReference>
<gene>
    <name evidence="3" type="ORF">B4U80_12160</name>
</gene>
<keyword evidence="1" id="KW-0067">ATP-binding</keyword>
<dbReference type="Gene3D" id="3.40.50.300">
    <property type="entry name" value="P-loop containing nucleotide triphosphate hydrolases"/>
    <property type="match status" value="1"/>
</dbReference>
<keyword evidence="1" id="KW-0378">Hydrolase</keyword>
<evidence type="ECO:0000313" key="4">
    <source>
        <dbReference type="Proteomes" id="UP000288716"/>
    </source>
</evidence>
<evidence type="ECO:0000259" key="2">
    <source>
        <dbReference type="Pfam" id="PF05970"/>
    </source>
</evidence>
<dbReference type="GO" id="GO:0043139">
    <property type="term" value="F:5'-3' DNA helicase activity"/>
    <property type="evidence" value="ECO:0007669"/>
    <property type="project" value="UniProtKB-EC"/>
</dbReference>
<keyword evidence="1" id="KW-0233">DNA recombination</keyword>
<evidence type="ECO:0000256" key="1">
    <source>
        <dbReference type="RuleBase" id="RU363044"/>
    </source>
</evidence>
<dbReference type="GO" id="GO:0006281">
    <property type="term" value="P:DNA repair"/>
    <property type="evidence" value="ECO:0007669"/>
    <property type="project" value="UniProtKB-KW"/>
</dbReference>
<dbReference type="PANTHER" id="PTHR47642">
    <property type="entry name" value="ATP-DEPENDENT DNA HELICASE"/>
    <property type="match status" value="1"/>
</dbReference>
<dbReference type="PANTHER" id="PTHR47642:SF5">
    <property type="entry name" value="ATP-DEPENDENT DNA HELICASE"/>
    <property type="match status" value="1"/>
</dbReference>
<dbReference type="OrthoDB" id="6415621at2759"/>
<dbReference type="EMBL" id="NCKV01020348">
    <property type="protein sequence ID" value="RWS20068.1"/>
    <property type="molecule type" value="Genomic_DNA"/>
</dbReference>
<keyword evidence="1" id="KW-0227">DNA damage</keyword>
<accession>A0A443RY39</accession>
<protein>
    <recommendedName>
        <fullName evidence="1">ATP-dependent DNA helicase</fullName>
        <ecNumber evidence="1">5.6.2.3</ecNumber>
    </recommendedName>
</protein>
<feature type="domain" description="DNA helicase Pif1-like DEAD-box helicase" evidence="2">
    <location>
        <begin position="90"/>
        <end position="218"/>
    </location>
</feature>
<dbReference type="AlphaFoldDB" id="A0A443RY39"/>
<dbReference type="InterPro" id="IPR051055">
    <property type="entry name" value="PIF1_helicase"/>
</dbReference>
<comment type="similarity">
    <text evidence="1">Belongs to the helicase family.</text>
</comment>
<keyword evidence="4" id="KW-1185">Reference proteome</keyword>
<keyword evidence="1 3" id="KW-0347">Helicase</keyword>
<dbReference type="InterPro" id="IPR010285">
    <property type="entry name" value="DNA_helicase_pif1-like_DEAD"/>
</dbReference>